<accession>A0ACB7PRX7</accession>
<comment type="caution">
    <text evidence="1">The sequence shown here is derived from an EMBL/GenBank/DDBJ whole genome shotgun (WGS) entry which is preliminary data.</text>
</comment>
<evidence type="ECO:0000313" key="2">
    <source>
        <dbReference type="Proteomes" id="UP000724584"/>
    </source>
</evidence>
<reference evidence="1 2" key="1">
    <citation type="journal article" date="2021" name="Nat. Commun.">
        <title>Genetic determinants of endophytism in the Arabidopsis root mycobiome.</title>
        <authorList>
            <person name="Mesny F."/>
            <person name="Miyauchi S."/>
            <person name="Thiergart T."/>
            <person name="Pickel B."/>
            <person name="Atanasova L."/>
            <person name="Karlsson M."/>
            <person name="Huettel B."/>
            <person name="Barry K.W."/>
            <person name="Haridas S."/>
            <person name="Chen C."/>
            <person name="Bauer D."/>
            <person name="Andreopoulos W."/>
            <person name="Pangilinan J."/>
            <person name="LaButti K."/>
            <person name="Riley R."/>
            <person name="Lipzen A."/>
            <person name="Clum A."/>
            <person name="Drula E."/>
            <person name="Henrissat B."/>
            <person name="Kohler A."/>
            <person name="Grigoriev I.V."/>
            <person name="Martin F.M."/>
            <person name="Hacquard S."/>
        </authorList>
    </citation>
    <scope>NUCLEOTIDE SEQUENCE [LARGE SCALE GENOMIC DNA]</scope>
    <source>
        <strain evidence="1 2">MPI-SDFR-AT-0079</strain>
    </source>
</reference>
<sequence length="326" mass="36562">MDPVIGVSVARINPSRWLLGSLMVCEKSDILESTPSDAISHWKDGNNTFCLRKKLADDPELSTGDSQVDRIHAAGTSAASWCLGQDTFVKVHSWIEGLEMEAEKIQFVTEKAPEVPVPEVIYTWIDRDLNRSFLIMKRVEGQTLDKAWPKLSPPQRTQIADDVARFSVTLAANTSTLFETVTGLPVSNERWLMDETPASHLTWHPKFLGPLTQEGMQTYLAKISNATPPDIEPEFHFYHADLGPTNIMVSGDGRLSGIIDWESAAYYPRFWLATKPLISWAFLLDCEEGEDSRSWARLLAQGLETHGGFKGQAEAYKCWHDGVRKQ</sequence>
<evidence type="ECO:0000313" key="1">
    <source>
        <dbReference type="EMBL" id="KAH6651275.1"/>
    </source>
</evidence>
<organism evidence="1 2">
    <name type="scientific">Chaetomium tenue</name>
    <dbReference type="NCBI Taxonomy" id="1854479"/>
    <lineage>
        <taxon>Eukaryota</taxon>
        <taxon>Fungi</taxon>
        <taxon>Dikarya</taxon>
        <taxon>Ascomycota</taxon>
        <taxon>Pezizomycotina</taxon>
        <taxon>Sordariomycetes</taxon>
        <taxon>Sordariomycetidae</taxon>
        <taxon>Sordariales</taxon>
        <taxon>Chaetomiaceae</taxon>
        <taxon>Chaetomium</taxon>
    </lineage>
</organism>
<keyword evidence="2" id="KW-1185">Reference proteome</keyword>
<dbReference type="Proteomes" id="UP000724584">
    <property type="component" value="Unassembled WGS sequence"/>
</dbReference>
<gene>
    <name evidence="1" type="ORF">F5144DRAFT_558962</name>
</gene>
<proteinExistence type="predicted"/>
<name>A0ACB7PRX7_9PEZI</name>
<dbReference type="EMBL" id="JAGIZQ010000001">
    <property type="protein sequence ID" value="KAH6651275.1"/>
    <property type="molecule type" value="Genomic_DNA"/>
</dbReference>
<protein>
    <submittedName>
        <fullName evidence="1">Kinase-like domain-containing protein</fullName>
    </submittedName>
</protein>